<dbReference type="EMBL" id="OY660871">
    <property type="protein sequence ID" value="CAJ1062696.1"/>
    <property type="molecule type" value="Genomic_DNA"/>
</dbReference>
<dbReference type="GO" id="GO:0005737">
    <property type="term" value="C:cytoplasm"/>
    <property type="evidence" value="ECO:0007669"/>
    <property type="project" value="TreeGrafter"/>
</dbReference>
<evidence type="ECO:0000313" key="5">
    <source>
        <dbReference type="Proteomes" id="UP001178508"/>
    </source>
</evidence>
<dbReference type="Proteomes" id="UP001178508">
    <property type="component" value="Chromosome 8"/>
</dbReference>
<evidence type="ECO:0000313" key="4">
    <source>
        <dbReference type="EMBL" id="CAJ1062696.1"/>
    </source>
</evidence>
<feature type="domain" description="CABIT" evidence="3">
    <location>
        <begin position="268"/>
        <end position="502"/>
    </location>
</feature>
<feature type="compositionally biased region" description="Basic residues" evidence="2">
    <location>
        <begin position="582"/>
        <end position="598"/>
    </location>
</feature>
<reference evidence="4" key="1">
    <citation type="submission" date="2023-08" db="EMBL/GenBank/DDBJ databases">
        <authorList>
            <person name="Alioto T."/>
            <person name="Alioto T."/>
            <person name="Gomez Garrido J."/>
        </authorList>
    </citation>
    <scope>NUCLEOTIDE SEQUENCE</scope>
</reference>
<sequence>MAGTIAVPLQQLIASLDDSCLPKIIQVCSGVYFQGSIYELSGSEVCFSTGDLIKVIGIELLSVCCEDISNNDKFELPISHTGLFKVVPEEMPYNSMEEMLILRPVALDSCLPFTFTCNAKMTFGNFTLGAGRALTVRSIEQRQGEEDQVRCHVKGQQEASAEVCIPLSTQGEFRECESEECFTLREIMSSSYLRSRRFRFMNTTKCQQPLVLSPIYQVNAIMNLRKNILKFPSSLEVDVIDVTDVCKDVIFATPLSLTEVLTQPEESFPAVVEMLESPENRSLFKCSWLPEFSQGKRLIFHKTGTAAMVLLSSMKSKKTQQYFLVSQQYGGRFRRRPREFNSVYQLYVASTQAPGLKVSVTRNCEEVEEEGLPALSVGEQLDVIRLERMELPCESSNAQRESVEALLCQRVQESDDEDDDEEEDVKQKEEREEVLLPVYMQGHFVEVLTDNKKYNLKDLGKEFSLPLDVKVVSRDSELGTDPLTGFSCLRVEGAMLEPVIQASFPHAPDHCFEIPTRWLSMSVSFTSDPLPWTSGEPPKCRIDRVTEVTDLFFYEFQKQEESGAVPPPRPPKRNLSADTSKKSSKPSKKSSKSKHRSGKSTPTKELADLTLNSKKRPPAPPPPENSDDGPPPLLPRKHATAEVMTGKALPNTYVKIEGSMKKVPTEVAADLDSDHDYESVEETLVPTEVAADLDSDHDYESVDETLMEMMKTAQESIKFY</sequence>
<dbReference type="PANTHER" id="PTHR15215">
    <property type="entry name" value="CABIT DOMAIN-CONTAINING PROTEIN"/>
    <property type="match status" value="1"/>
</dbReference>
<evidence type="ECO:0000256" key="2">
    <source>
        <dbReference type="SAM" id="MobiDB-lite"/>
    </source>
</evidence>
<feature type="compositionally biased region" description="Pro residues" evidence="2">
    <location>
        <begin position="618"/>
        <end position="634"/>
    </location>
</feature>
<name>A0AAV1FP24_XYRNO</name>
<dbReference type="InterPro" id="IPR039671">
    <property type="entry name" value="THEMIS"/>
</dbReference>
<keyword evidence="5" id="KW-1185">Reference proteome</keyword>
<feature type="region of interest" description="Disordered" evidence="2">
    <location>
        <begin position="559"/>
        <end position="646"/>
    </location>
</feature>
<evidence type="ECO:0000256" key="1">
    <source>
        <dbReference type="ARBA" id="ARBA00006414"/>
    </source>
</evidence>
<dbReference type="GO" id="GO:0005634">
    <property type="term" value="C:nucleus"/>
    <property type="evidence" value="ECO:0007669"/>
    <property type="project" value="TreeGrafter"/>
</dbReference>
<organism evidence="4 5">
    <name type="scientific">Xyrichtys novacula</name>
    <name type="common">Pearly razorfish</name>
    <name type="synonym">Hemipteronotus novacula</name>
    <dbReference type="NCBI Taxonomy" id="13765"/>
    <lineage>
        <taxon>Eukaryota</taxon>
        <taxon>Metazoa</taxon>
        <taxon>Chordata</taxon>
        <taxon>Craniata</taxon>
        <taxon>Vertebrata</taxon>
        <taxon>Euteleostomi</taxon>
        <taxon>Actinopterygii</taxon>
        <taxon>Neopterygii</taxon>
        <taxon>Teleostei</taxon>
        <taxon>Neoteleostei</taxon>
        <taxon>Acanthomorphata</taxon>
        <taxon>Eupercaria</taxon>
        <taxon>Labriformes</taxon>
        <taxon>Labridae</taxon>
        <taxon>Xyrichtys</taxon>
    </lineage>
</organism>
<dbReference type="PANTHER" id="PTHR15215:SF2">
    <property type="entry name" value="PROTEIN THEMIS2"/>
    <property type="match status" value="1"/>
</dbReference>
<dbReference type="AlphaFoldDB" id="A0AAV1FP24"/>
<dbReference type="GO" id="GO:0050852">
    <property type="term" value="P:T cell receptor signaling pathway"/>
    <property type="evidence" value="ECO:0007669"/>
    <property type="project" value="TreeGrafter"/>
</dbReference>
<proteinExistence type="inferred from homology"/>
<accession>A0AAV1FP24</accession>
<comment type="similarity">
    <text evidence="1">Belongs to the themis family.</text>
</comment>
<evidence type="ECO:0000259" key="3">
    <source>
        <dbReference type="Pfam" id="PF12736"/>
    </source>
</evidence>
<feature type="domain" description="CABIT" evidence="3">
    <location>
        <begin position="21"/>
        <end position="247"/>
    </location>
</feature>
<gene>
    <name evidence="4" type="ORF">XNOV1_A041759</name>
</gene>
<dbReference type="Pfam" id="PF12736">
    <property type="entry name" value="CABIT"/>
    <property type="match status" value="2"/>
</dbReference>
<dbReference type="InterPro" id="IPR025946">
    <property type="entry name" value="CABIT_dom"/>
</dbReference>
<protein>
    <submittedName>
        <fullName evidence="4">Protein THEMIS2</fullName>
    </submittedName>
</protein>